<proteinExistence type="predicted"/>
<dbReference type="EMBL" id="JALBWM010000196">
    <property type="protein sequence ID" value="MCO1336787.1"/>
    <property type="molecule type" value="Genomic_DNA"/>
</dbReference>
<reference evidence="1" key="1">
    <citation type="journal article" date="2022" name="Arch. Microbiol.">
        <title>Microbulbifer okhotskensis sp. nov., isolated from a deep bottom sediment of the Okhotsk Sea.</title>
        <authorList>
            <person name="Romanenko L."/>
            <person name="Kurilenko V."/>
            <person name="Otstavnykh N."/>
            <person name="Velansky P."/>
            <person name="Isaeva M."/>
            <person name="Mikhailov V."/>
        </authorList>
    </citation>
    <scope>NUCLEOTIDE SEQUENCE</scope>
    <source>
        <strain evidence="1">OS29</strain>
    </source>
</reference>
<keyword evidence="2" id="KW-1185">Reference proteome</keyword>
<accession>A0A9X2EQY8</accession>
<comment type="caution">
    <text evidence="1">The sequence shown here is derived from an EMBL/GenBank/DDBJ whole genome shotgun (WGS) entry which is preliminary data.</text>
</comment>
<dbReference type="RefSeq" id="WP_252472712.1">
    <property type="nucleotide sequence ID" value="NZ_JALBWM010000196.1"/>
</dbReference>
<dbReference type="Proteomes" id="UP001139028">
    <property type="component" value="Unassembled WGS sequence"/>
</dbReference>
<protein>
    <submittedName>
        <fullName evidence="1">Uncharacterized protein</fullName>
    </submittedName>
</protein>
<organism evidence="1 2">
    <name type="scientific">Microbulbifer okhotskensis</name>
    <dbReference type="NCBI Taxonomy" id="2926617"/>
    <lineage>
        <taxon>Bacteria</taxon>
        <taxon>Pseudomonadati</taxon>
        <taxon>Pseudomonadota</taxon>
        <taxon>Gammaproteobacteria</taxon>
        <taxon>Cellvibrionales</taxon>
        <taxon>Microbulbiferaceae</taxon>
        <taxon>Microbulbifer</taxon>
    </lineage>
</organism>
<evidence type="ECO:0000313" key="2">
    <source>
        <dbReference type="Proteomes" id="UP001139028"/>
    </source>
</evidence>
<evidence type="ECO:0000313" key="1">
    <source>
        <dbReference type="EMBL" id="MCO1336787.1"/>
    </source>
</evidence>
<dbReference type="AlphaFoldDB" id="A0A9X2EQY8"/>
<sequence length="74" mass="8930">MNRPLPFYRLLLRNGKASRFRLLVRNVERLLNLYQHLATAQEKPSTGIRGWFRKRAYLRDLCRRLSRMKEALLS</sequence>
<name>A0A9X2EQY8_9GAMM</name>
<gene>
    <name evidence="1" type="ORF">MO867_20885</name>
</gene>